<dbReference type="PANTHER" id="PTHR36842">
    <property type="entry name" value="PROTEIN TOLB HOMOLOG"/>
    <property type="match status" value="1"/>
</dbReference>
<evidence type="ECO:0000256" key="2">
    <source>
        <dbReference type="SAM" id="MobiDB-lite"/>
    </source>
</evidence>
<dbReference type="PANTHER" id="PTHR36842:SF1">
    <property type="entry name" value="PROTEIN TOLB"/>
    <property type="match status" value="1"/>
</dbReference>
<feature type="region of interest" description="Disordered" evidence="2">
    <location>
        <begin position="625"/>
        <end position="723"/>
    </location>
</feature>
<dbReference type="Pfam" id="PF07676">
    <property type="entry name" value="PD40"/>
    <property type="match status" value="3"/>
</dbReference>
<comment type="caution">
    <text evidence="3">The sequence shown here is derived from an EMBL/GenBank/DDBJ whole genome shotgun (WGS) entry which is preliminary data.</text>
</comment>
<dbReference type="SUPFAM" id="SSF69304">
    <property type="entry name" value="Tricorn protease N-terminal domain"/>
    <property type="match status" value="1"/>
</dbReference>
<dbReference type="RefSeq" id="WP_169531844.1">
    <property type="nucleotide sequence ID" value="NZ_JABBGH010000002.1"/>
</dbReference>
<dbReference type="Gene3D" id="2.40.160.50">
    <property type="entry name" value="membrane protein fhac: a member of the omp85/tpsb transporter family"/>
    <property type="match status" value="1"/>
</dbReference>
<dbReference type="InterPro" id="IPR011659">
    <property type="entry name" value="WD40"/>
</dbReference>
<reference evidence="3 4" key="1">
    <citation type="submission" date="2020-04" db="EMBL/GenBank/DDBJ databases">
        <title>Hymenobacter polaris sp. nov., isolated from Arctic soil.</title>
        <authorList>
            <person name="Dahal R.H."/>
        </authorList>
    </citation>
    <scope>NUCLEOTIDE SEQUENCE [LARGE SCALE GENOMIC DNA]</scope>
    <source>
        <strain evidence="3 4">RP-2-7</strain>
    </source>
</reference>
<dbReference type="InterPro" id="IPR011042">
    <property type="entry name" value="6-blade_b-propeller_TolB-like"/>
</dbReference>
<sequence length="1122" mass="124745">MAVHIFSARNRGCRPAGHPGRGQALALLGGLLSLLLGLAAPARAQTAQEPFGRVRIQYKDFDWAEYSTQNFNVYFYAGGQASARRVAEYAEQELQRITALVGYFPYSKTTLMIYNSVGDLRQSNIGLPSPNSQNAANAQLARQTRVEIAFTGRETDFKRELSYQLTQVLLNDMLYGGSLREVLQSNYLLQLPEWFVSGAAAYASEGWSVDMDAYMRDMVRQYPTGNRTAPFFLRSPRLAGHSIWNYIAERYGYGTVQNVLNLTRITRDVEVGIASSLNVPYKVFLRDWVNYYRNINTGGTMATLTAPNDKNRLSSRNRRGLDLFSQPVFSPDGQHLAYAVNDQGRYRVVVTDRAGRHPRTILHGGYRTPDQTLETRLPVLTWRNNAQLAVGELVHGRMALRVREALGLDLSGRLRRTFQLHAPVTIFAAFDQVLDMSYSPDGKALVFSAIANGQNDLYLLRAGSRQPERLTNDLFDDQQAVFSPNGQEIVFSSNRYLDSAGRARPATFNNVVNNYDLFVYHLDGRELPITPLVSTISNETRPRFISDDEVLYLSEESGIRSLYRYSRKTGERQPASNFASNIQDFDYNAATKGLGFVAQVQARDLLYLYPQYELPTGLPVGKTSRQRILESRSAPAPIKPAAPAAAGAAPTAASGGSSTGAGADTARTATPAAAALKRRAGTVNTGNYQFEEDEDEVAPTRPRRSPIASTSRTPARTGPTAVTGPYRYDTRFLADNLTTGVAVDPLLGFGLSLQANLSDALENQRIQASIFGQLDLRTSNISLIYTNVTHRLDWSLAYRKQAYFFDASTVNGALGGEQVRYGRHSFSPTATYPLTHNLSLRAGPRYDNISRTLTGSAITDFDLNRNYLGYNAELVFDNSLSTGENMLLGTRMKVGVEQMRDVKTQANSFGKLYIDLRHYQKLHRSLVWANRVSYGQFFGPNQGTTAPQTFRLGGMDNWIGQKYSDSQLLTPTGQALPDPTNIFYQQFVTNLRGFDLSKRVGPRYVLLNSELRFPIVQYFAHRPIYSGFFRNLQFIGFFDAGTAYSGTNPFGEDNSNNTVKFGGNGNPFSGTVTNFSNAILYGYGAGVRTTVLGFYVKYDIAWAQENYVTTGPKSYFTLGHDF</sequence>
<protein>
    <recommendedName>
        <fullName evidence="5">Translocation protein TolB</fullName>
    </recommendedName>
</protein>
<keyword evidence="4" id="KW-1185">Reference proteome</keyword>
<comment type="similarity">
    <text evidence="1">Belongs to the TolB family.</text>
</comment>
<evidence type="ECO:0000313" key="4">
    <source>
        <dbReference type="Proteomes" id="UP000559626"/>
    </source>
</evidence>
<evidence type="ECO:0008006" key="5">
    <source>
        <dbReference type="Google" id="ProtNLM"/>
    </source>
</evidence>
<accession>A0A7Y0FN73</accession>
<dbReference type="AlphaFoldDB" id="A0A7Y0FN73"/>
<dbReference type="Proteomes" id="UP000559626">
    <property type="component" value="Unassembled WGS sequence"/>
</dbReference>
<feature type="compositionally biased region" description="Low complexity" evidence="2">
    <location>
        <begin position="632"/>
        <end position="675"/>
    </location>
</feature>
<gene>
    <name evidence="3" type="ORF">HHL22_13285</name>
</gene>
<organism evidence="3 4">
    <name type="scientific">Hymenobacter polaris</name>
    <dbReference type="NCBI Taxonomy" id="2682546"/>
    <lineage>
        <taxon>Bacteria</taxon>
        <taxon>Pseudomonadati</taxon>
        <taxon>Bacteroidota</taxon>
        <taxon>Cytophagia</taxon>
        <taxon>Cytophagales</taxon>
        <taxon>Hymenobacteraceae</taxon>
        <taxon>Hymenobacter</taxon>
    </lineage>
</organism>
<dbReference type="EMBL" id="JABBGH010000002">
    <property type="protein sequence ID" value="NML66180.1"/>
    <property type="molecule type" value="Genomic_DNA"/>
</dbReference>
<proteinExistence type="inferred from homology"/>
<evidence type="ECO:0000256" key="1">
    <source>
        <dbReference type="ARBA" id="ARBA00009820"/>
    </source>
</evidence>
<dbReference type="Gene3D" id="2.120.10.30">
    <property type="entry name" value="TolB, C-terminal domain"/>
    <property type="match status" value="2"/>
</dbReference>
<evidence type="ECO:0000313" key="3">
    <source>
        <dbReference type="EMBL" id="NML66180.1"/>
    </source>
</evidence>
<name>A0A7Y0FN73_9BACT</name>